<name>A0AAN8NDX9_9PEZI</name>
<proteinExistence type="predicted"/>
<dbReference type="Proteomes" id="UP001307849">
    <property type="component" value="Unassembled WGS sequence"/>
</dbReference>
<keyword evidence="1" id="KW-0732">Signal</keyword>
<reference evidence="2 3" key="1">
    <citation type="submission" date="2019-10" db="EMBL/GenBank/DDBJ databases">
        <authorList>
            <person name="Palmer J.M."/>
        </authorList>
    </citation>
    <scope>NUCLEOTIDE SEQUENCE [LARGE SCALE GENOMIC DNA]</scope>
    <source>
        <strain evidence="2 3">TWF506</strain>
    </source>
</reference>
<gene>
    <name evidence="2" type="ORF">TWF506_000448</name>
</gene>
<protein>
    <submittedName>
        <fullName evidence="2">Uncharacterized protein</fullName>
    </submittedName>
</protein>
<dbReference type="AlphaFoldDB" id="A0AAN8NDX9"/>
<feature type="signal peptide" evidence="1">
    <location>
        <begin position="1"/>
        <end position="19"/>
    </location>
</feature>
<comment type="caution">
    <text evidence="2">The sequence shown here is derived from an EMBL/GenBank/DDBJ whole genome shotgun (WGS) entry which is preliminary data.</text>
</comment>
<evidence type="ECO:0000313" key="3">
    <source>
        <dbReference type="Proteomes" id="UP001307849"/>
    </source>
</evidence>
<sequence length="497" mass="52816">MISLVISTVLAVFTTSASGLIIDVLQSVPGTDLPTLRLCRPLPGKNPVVVDPLKTACPNEGSSWLWNYNSQPSDQMQTLINLYGGTSNPLETPFLLSQADYNTKFSYGFTNPGVRYQPSVFKVKRGEVYQSIDINNSLLVGDELEYFGPVVNNDADKTLRIQSENKQPSYLTRQLTDSSGNVLEATKAYPTATLKIISLGKTEIVVPQGNWLQRGAQGLTNVANTLRSGLNTFVARPLANAATYISQNTPQWQQDAKAWLGKTGNNLYDKAGAVLNNGVNYVAQPLINAGGWVDTKVANGINRAGNALDGAVDYISAPLVAGGEWVQNAANNYIAQPIAQTGQWIANTAANAYNTAIQDLNGIGPALGQGWQAAKDVTNLGLGNAGNWARGQINNGLRGVDRWVNDYPVLQSGSGMGQMVQAVPSFIPTASFPVQSGAPVVNQVNSNALPIVAPQDQSLGGSAIGATLRTGGESPTADDYPWDMSASQFFVPGQAKV</sequence>
<organism evidence="2 3">
    <name type="scientific">Arthrobotrys conoides</name>
    <dbReference type="NCBI Taxonomy" id="74498"/>
    <lineage>
        <taxon>Eukaryota</taxon>
        <taxon>Fungi</taxon>
        <taxon>Dikarya</taxon>
        <taxon>Ascomycota</taxon>
        <taxon>Pezizomycotina</taxon>
        <taxon>Orbiliomycetes</taxon>
        <taxon>Orbiliales</taxon>
        <taxon>Orbiliaceae</taxon>
        <taxon>Arthrobotrys</taxon>
    </lineage>
</organism>
<evidence type="ECO:0000313" key="2">
    <source>
        <dbReference type="EMBL" id="KAK6520164.1"/>
    </source>
</evidence>
<dbReference type="EMBL" id="JAVHJM010000001">
    <property type="protein sequence ID" value="KAK6520164.1"/>
    <property type="molecule type" value="Genomic_DNA"/>
</dbReference>
<keyword evidence="3" id="KW-1185">Reference proteome</keyword>
<evidence type="ECO:0000256" key="1">
    <source>
        <dbReference type="SAM" id="SignalP"/>
    </source>
</evidence>
<accession>A0AAN8NDX9</accession>
<feature type="chain" id="PRO_5042944779" evidence="1">
    <location>
        <begin position="20"/>
        <end position="497"/>
    </location>
</feature>